<dbReference type="EMBL" id="KZ454987">
    <property type="protein sequence ID" value="PKI85531.1"/>
    <property type="molecule type" value="Genomic_DNA"/>
</dbReference>
<evidence type="ECO:0000256" key="1">
    <source>
        <dbReference type="SAM" id="Phobius"/>
    </source>
</evidence>
<feature type="transmembrane region" description="Helical" evidence="1">
    <location>
        <begin position="50"/>
        <end position="73"/>
    </location>
</feature>
<evidence type="ECO:0000313" key="2">
    <source>
        <dbReference type="EMBL" id="PKI85531.1"/>
    </source>
</evidence>
<dbReference type="Proteomes" id="UP000232875">
    <property type="component" value="Unassembled WGS sequence"/>
</dbReference>
<feature type="transmembrane region" description="Helical" evidence="1">
    <location>
        <begin position="93"/>
        <end position="113"/>
    </location>
</feature>
<keyword evidence="1" id="KW-1133">Transmembrane helix</keyword>
<organism evidence="2 3">
    <name type="scientific">Malassezia vespertilionis</name>
    <dbReference type="NCBI Taxonomy" id="2020962"/>
    <lineage>
        <taxon>Eukaryota</taxon>
        <taxon>Fungi</taxon>
        <taxon>Dikarya</taxon>
        <taxon>Basidiomycota</taxon>
        <taxon>Ustilaginomycotina</taxon>
        <taxon>Malasseziomycetes</taxon>
        <taxon>Malasseziales</taxon>
        <taxon>Malasseziaceae</taxon>
        <taxon>Malassezia</taxon>
    </lineage>
</organism>
<gene>
    <name evidence="2" type="ORF">MVES_000211</name>
</gene>
<name>A0A2N1JG56_9BASI</name>
<keyword evidence="1" id="KW-0472">Membrane</keyword>
<keyword evidence="1" id="KW-0812">Transmembrane</keyword>
<reference evidence="2 3" key="1">
    <citation type="submission" date="2017-10" db="EMBL/GenBank/DDBJ databases">
        <title>A novel species of cold-tolerant Malassezia isolated from bats.</title>
        <authorList>
            <person name="Lorch J.M."/>
            <person name="Palmer J.M."/>
            <person name="Vanderwolf K.J."/>
            <person name="Schmidt K.Z."/>
            <person name="Verant M.L."/>
            <person name="Weller T.J."/>
            <person name="Blehert D.S."/>
        </authorList>
    </citation>
    <scope>NUCLEOTIDE SEQUENCE [LARGE SCALE GENOMIC DNA]</scope>
    <source>
        <strain evidence="2 3">NWHC:44797-103</strain>
    </source>
</reference>
<protein>
    <submittedName>
        <fullName evidence="2">Uncharacterized protein</fullName>
    </submittedName>
</protein>
<evidence type="ECO:0000313" key="3">
    <source>
        <dbReference type="Proteomes" id="UP000232875"/>
    </source>
</evidence>
<proteinExistence type="predicted"/>
<dbReference type="AlphaFoldDB" id="A0A2N1JG56"/>
<keyword evidence="3" id="KW-1185">Reference proteome</keyword>
<dbReference type="OrthoDB" id="2545226at2759"/>
<sequence>MLWLPRANSRAMRASWRASPHRTLATARNAHKPLEARVVYRGSPYMRKTYFFLAGACFVLAGLNFGSFIQGYLSWPLFSHDPQNPPQLVRKELRITAATGTVLISSLCGWYFLYAPSRMVTRMTIYPQSNTVGVRTASASPARWLPKSVKAWPLFQRAGHLSTTDPRERILPLHAIYRLQGSAVGSEQSLWQELAKKRVKVPHGKLANITTPKQDMQDTLMLRVGGAKLAFQLSAMPQRTSVLDESPSRGIRGLCQRAMRSPTDWGGAHAPGAGAAERAEYARRQQRGFDCEPWFLDRTTFDQLFPLDVTRYKQKK</sequence>
<accession>A0A2N1JG56</accession>